<keyword evidence="11" id="KW-0028">Amino-acid biosynthesis</keyword>
<dbReference type="InterPro" id="IPR020630">
    <property type="entry name" value="THF_DH/CycHdrlase_cat_dom"/>
</dbReference>
<dbReference type="Gene3D" id="3.40.50.720">
    <property type="entry name" value="NAD(P)-binding Rossmann-like Domain"/>
    <property type="match status" value="1"/>
</dbReference>
<keyword evidence="3 11" id="KW-0554">One-carbon metabolism</keyword>
<dbReference type="Pfam" id="PF00763">
    <property type="entry name" value="THF_DHG_CYH"/>
    <property type="match status" value="1"/>
</dbReference>
<evidence type="ECO:0000259" key="12">
    <source>
        <dbReference type="Pfam" id="PF00763"/>
    </source>
</evidence>
<evidence type="ECO:0000256" key="4">
    <source>
        <dbReference type="ARBA" id="ARBA00022755"/>
    </source>
</evidence>
<sequence>MDQALILDGKKIAQEIKSDLKIRVTALKKLGIRPRLSIILIGSHPPSLIYVANKEKSCKEVGIEVEVIRLREEATHLQVVNIIKGLNENPAVHGIILQLPVPRHLDAAALIDLINPQKDVDGLTPSNLGRLIAGNPLFIPATPAGILELLHRYSINTTGKRTVIIGRGQLVGKPLANLLLLKGEPGDATVIIAHSKTSDLTSICKLAEILIVAIGKPNFITGDMLNEGVVVIDAGINRTPQGIKGDVHYESAVSKSKAITPVPGGVGPMTVAMLLVNTVRSAEMNYSDIK</sequence>
<dbReference type="InterPro" id="IPR020631">
    <property type="entry name" value="THF_DH/CycHdrlase_NAD-bd_dom"/>
</dbReference>
<dbReference type="Gene3D" id="3.40.50.10860">
    <property type="entry name" value="Leucine Dehydrogenase, chain A, domain 1"/>
    <property type="match status" value="1"/>
</dbReference>
<dbReference type="GO" id="GO:0035999">
    <property type="term" value="P:tetrahydrofolate interconversion"/>
    <property type="evidence" value="ECO:0007669"/>
    <property type="project" value="UniProtKB-UniRule"/>
</dbReference>
<dbReference type="InterPro" id="IPR020867">
    <property type="entry name" value="THF_DH/CycHdrlase_CS"/>
</dbReference>
<reference evidence="14" key="1">
    <citation type="journal article" date="2020" name="mSystems">
        <title>Genome- and Community-Level Interaction Insights into Carbon Utilization and Element Cycling Functions of Hydrothermarchaeota in Hydrothermal Sediment.</title>
        <authorList>
            <person name="Zhou Z."/>
            <person name="Liu Y."/>
            <person name="Xu W."/>
            <person name="Pan J."/>
            <person name="Luo Z.H."/>
            <person name="Li M."/>
        </authorList>
    </citation>
    <scope>NUCLEOTIDE SEQUENCE [LARGE SCALE GENOMIC DNA]</scope>
    <source>
        <strain evidence="14">SpSt-914</strain>
    </source>
</reference>
<evidence type="ECO:0000256" key="11">
    <source>
        <dbReference type="HAMAP-Rule" id="MF_01576"/>
    </source>
</evidence>
<dbReference type="Pfam" id="PF02882">
    <property type="entry name" value="THF_DHG_CYH_C"/>
    <property type="match status" value="1"/>
</dbReference>
<dbReference type="CDD" id="cd01080">
    <property type="entry name" value="NAD_bind_m-THF_DH_Cyclohyd"/>
    <property type="match status" value="1"/>
</dbReference>
<evidence type="ECO:0000313" key="14">
    <source>
        <dbReference type="EMBL" id="HGD12965.1"/>
    </source>
</evidence>
<dbReference type="UniPathway" id="UPA00193"/>
<evidence type="ECO:0000256" key="6">
    <source>
        <dbReference type="ARBA" id="ARBA00022857"/>
    </source>
</evidence>
<dbReference type="GO" id="GO:0004477">
    <property type="term" value="F:methenyltetrahydrofolate cyclohydrolase activity"/>
    <property type="evidence" value="ECO:0007669"/>
    <property type="project" value="UniProtKB-UniRule"/>
</dbReference>
<organism evidence="14">
    <name type="scientific">candidate division WOR-3 bacterium</name>
    <dbReference type="NCBI Taxonomy" id="2052148"/>
    <lineage>
        <taxon>Bacteria</taxon>
        <taxon>Bacteria division WOR-3</taxon>
    </lineage>
</organism>
<comment type="caution">
    <text evidence="11">Lacks conserved residue(s) required for the propagation of feature annotation.</text>
</comment>
<dbReference type="InterPro" id="IPR000672">
    <property type="entry name" value="THF_DH/CycHdrlase"/>
</dbReference>
<comment type="function">
    <text evidence="11">Catalyzes the oxidation of 5,10-methylenetetrahydrofolate to 5,10-methenyltetrahydrofolate and then the hydrolysis of 5,10-methenyltetrahydrofolate to 10-formyltetrahydrofolate.</text>
</comment>
<dbReference type="GO" id="GO:0004488">
    <property type="term" value="F:methylenetetrahydrofolate dehydrogenase (NADP+) activity"/>
    <property type="evidence" value="ECO:0007669"/>
    <property type="project" value="UniProtKB-UniRule"/>
</dbReference>
<feature type="domain" description="Tetrahydrofolate dehydrogenase/cyclohydrolase NAD(P)-binding" evidence="13">
    <location>
        <begin position="140"/>
        <end position="284"/>
    </location>
</feature>
<keyword evidence="6 11" id="KW-0521">NADP</keyword>
<keyword evidence="10 11" id="KW-0511">Multifunctional enzyme</keyword>
<dbReference type="GO" id="GO:0006164">
    <property type="term" value="P:purine nucleotide biosynthetic process"/>
    <property type="evidence" value="ECO:0007669"/>
    <property type="project" value="UniProtKB-KW"/>
</dbReference>
<dbReference type="FunFam" id="3.40.50.10860:FF:000005">
    <property type="entry name" value="C-1-tetrahydrofolate synthase, cytoplasmic, putative"/>
    <property type="match status" value="1"/>
</dbReference>
<dbReference type="PRINTS" id="PR00085">
    <property type="entry name" value="THFDHDRGNASE"/>
</dbReference>
<dbReference type="EC" id="3.5.4.9" evidence="11"/>
<dbReference type="PROSITE" id="PS00767">
    <property type="entry name" value="THF_DHG_CYH_2"/>
    <property type="match status" value="1"/>
</dbReference>
<keyword evidence="9 11" id="KW-0486">Methionine biosynthesis</keyword>
<comment type="subunit">
    <text evidence="2 11">Homodimer.</text>
</comment>
<dbReference type="GO" id="GO:0005829">
    <property type="term" value="C:cytosol"/>
    <property type="evidence" value="ECO:0007669"/>
    <property type="project" value="TreeGrafter"/>
</dbReference>
<dbReference type="InterPro" id="IPR046346">
    <property type="entry name" value="Aminoacid_DH-like_N_sf"/>
</dbReference>
<dbReference type="SUPFAM" id="SSF53223">
    <property type="entry name" value="Aminoacid dehydrogenase-like, N-terminal domain"/>
    <property type="match status" value="1"/>
</dbReference>
<dbReference type="GO" id="GO:0009086">
    <property type="term" value="P:methionine biosynthetic process"/>
    <property type="evidence" value="ECO:0007669"/>
    <property type="project" value="UniProtKB-KW"/>
</dbReference>
<evidence type="ECO:0000259" key="13">
    <source>
        <dbReference type="Pfam" id="PF02882"/>
    </source>
</evidence>
<dbReference type="EC" id="1.5.1.5" evidence="11"/>
<evidence type="ECO:0000256" key="2">
    <source>
        <dbReference type="ARBA" id="ARBA00011738"/>
    </source>
</evidence>
<comment type="catalytic activity">
    <reaction evidence="11">
        <text>(6R)-5,10-methenyltetrahydrofolate + H2O = (6R)-10-formyltetrahydrofolate + H(+)</text>
        <dbReference type="Rhea" id="RHEA:23700"/>
        <dbReference type="ChEBI" id="CHEBI:15377"/>
        <dbReference type="ChEBI" id="CHEBI:15378"/>
        <dbReference type="ChEBI" id="CHEBI:57455"/>
        <dbReference type="ChEBI" id="CHEBI:195366"/>
        <dbReference type="EC" id="3.5.4.9"/>
    </reaction>
</comment>
<dbReference type="EMBL" id="DTMZ01000057">
    <property type="protein sequence ID" value="HGD12965.1"/>
    <property type="molecule type" value="Genomic_DNA"/>
</dbReference>
<evidence type="ECO:0000256" key="7">
    <source>
        <dbReference type="ARBA" id="ARBA00023002"/>
    </source>
</evidence>
<keyword evidence="4 11" id="KW-0658">Purine biosynthesis</keyword>
<dbReference type="InterPro" id="IPR036291">
    <property type="entry name" value="NAD(P)-bd_dom_sf"/>
</dbReference>
<evidence type="ECO:0000256" key="5">
    <source>
        <dbReference type="ARBA" id="ARBA00022801"/>
    </source>
</evidence>
<name>A0A7V3UZH9_UNCW3</name>
<keyword evidence="5 11" id="KW-0378">Hydrolase</keyword>
<evidence type="ECO:0000256" key="10">
    <source>
        <dbReference type="ARBA" id="ARBA00023268"/>
    </source>
</evidence>
<keyword evidence="7 11" id="KW-0560">Oxidoreductase</keyword>
<comment type="similarity">
    <text evidence="11">Belongs to the tetrahydrofolate dehydrogenase/cyclohydrolase family.</text>
</comment>
<feature type="domain" description="Tetrahydrofolate dehydrogenase/cyclohydrolase catalytic" evidence="12">
    <location>
        <begin position="7"/>
        <end position="121"/>
    </location>
</feature>
<dbReference type="FunFam" id="3.40.50.720:FF:000189">
    <property type="entry name" value="Bifunctional protein FolD"/>
    <property type="match status" value="1"/>
</dbReference>
<evidence type="ECO:0000256" key="1">
    <source>
        <dbReference type="ARBA" id="ARBA00004777"/>
    </source>
</evidence>
<dbReference type="HAMAP" id="MF_01576">
    <property type="entry name" value="THF_DHG_CYH"/>
    <property type="match status" value="1"/>
</dbReference>
<comment type="pathway">
    <text evidence="1 11">One-carbon metabolism; tetrahydrofolate interconversion.</text>
</comment>
<comment type="catalytic activity">
    <reaction evidence="11">
        <text>(6R)-5,10-methylene-5,6,7,8-tetrahydrofolate + NADP(+) = (6R)-5,10-methenyltetrahydrofolate + NADPH</text>
        <dbReference type="Rhea" id="RHEA:22812"/>
        <dbReference type="ChEBI" id="CHEBI:15636"/>
        <dbReference type="ChEBI" id="CHEBI:57455"/>
        <dbReference type="ChEBI" id="CHEBI:57783"/>
        <dbReference type="ChEBI" id="CHEBI:58349"/>
        <dbReference type="EC" id="1.5.1.5"/>
    </reaction>
</comment>
<evidence type="ECO:0000256" key="3">
    <source>
        <dbReference type="ARBA" id="ARBA00022563"/>
    </source>
</evidence>
<dbReference type="PANTHER" id="PTHR48099">
    <property type="entry name" value="C-1-TETRAHYDROFOLATE SYNTHASE, CYTOPLASMIC-RELATED"/>
    <property type="match status" value="1"/>
</dbReference>
<feature type="binding site" evidence="11">
    <location>
        <position position="236"/>
    </location>
    <ligand>
        <name>NADP(+)</name>
        <dbReference type="ChEBI" id="CHEBI:58349"/>
    </ligand>
</feature>
<feature type="binding site" evidence="11">
    <location>
        <begin position="166"/>
        <end position="168"/>
    </location>
    <ligand>
        <name>NADP(+)</name>
        <dbReference type="ChEBI" id="CHEBI:58349"/>
    </ligand>
</feature>
<dbReference type="GO" id="GO:0000105">
    <property type="term" value="P:L-histidine biosynthetic process"/>
    <property type="evidence" value="ECO:0007669"/>
    <property type="project" value="UniProtKB-KW"/>
</dbReference>
<evidence type="ECO:0000256" key="9">
    <source>
        <dbReference type="ARBA" id="ARBA00023167"/>
    </source>
</evidence>
<keyword evidence="8 11" id="KW-0368">Histidine biosynthesis</keyword>
<gene>
    <name evidence="11" type="primary">folD</name>
    <name evidence="14" type="ORF">ENX16_02655</name>
</gene>
<dbReference type="PANTHER" id="PTHR48099:SF5">
    <property type="entry name" value="C-1-TETRAHYDROFOLATE SYNTHASE, CYTOPLASMIC"/>
    <property type="match status" value="1"/>
</dbReference>
<proteinExistence type="inferred from homology"/>
<protein>
    <recommendedName>
        <fullName evidence="11">Bifunctional protein FolD</fullName>
    </recommendedName>
    <domain>
        <recommendedName>
            <fullName evidence="11">Methylenetetrahydrofolate dehydrogenase</fullName>
            <ecNumber evidence="11">1.5.1.5</ecNumber>
        </recommendedName>
    </domain>
    <domain>
        <recommendedName>
            <fullName evidence="11">Methenyltetrahydrofolate cyclohydrolase</fullName>
            <ecNumber evidence="11">3.5.4.9</ecNumber>
        </recommendedName>
    </domain>
</protein>
<dbReference type="AlphaFoldDB" id="A0A7V3UZH9"/>
<dbReference type="SUPFAM" id="SSF51735">
    <property type="entry name" value="NAD(P)-binding Rossmann-fold domains"/>
    <property type="match status" value="1"/>
</dbReference>
<evidence type="ECO:0000256" key="8">
    <source>
        <dbReference type="ARBA" id="ARBA00023102"/>
    </source>
</evidence>
<accession>A0A7V3UZH9</accession>
<comment type="caution">
    <text evidence="14">The sequence shown here is derived from an EMBL/GenBank/DDBJ whole genome shotgun (WGS) entry which is preliminary data.</text>
</comment>